<feature type="domain" description="Protein root UVB sensitive/RUS" evidence="6">
    <location>
        <begin position="88"/>
        <end position="205"/>
    </location>
</feature>
<sequence>MDIFSTDADGGVSSVDVVKKRTVRGPLCLAYWKLLFLDMFMPRGYPQSVSPDYLQYQIWDTVQAFASSMSWALATEAVLRGAGVGNEIWDTVQAFASSMSWALATEAVLRGAGVGNENASALAATVAWLLKDGLGMVTRILFAWLNSPYLDADCKQWRLVADIFNDLALSLDLVAPIFPHFFTLIVCFSSMLRAIVGVAGGATRTT</sequence>
<keyword evidence="4" id="KW-1133">Transmembrane helix</keyword>
<keyword evidence="5" id="KW-0472">Membrane</keyword>
<protein>
    <submittedName>
        <fullName evidence="9">Dolichyl-P-Man:Man(5)GlcNAc(2)-PP-dolichol alpha-1,3-mannosyltransferase</fullName>
    </submittedName>
</protein>
<evidence type="ECO:0000313" key="8">
    <source>
        <dbReference type="Proteomes" id="UP000271098"/>
    </source>
</evidence>
<evidence type="ECO:0000313" key="7">
    <source>
        <dbReference type="EMBL" id="VDN32341.1"/>
    </source>
</evidence>
<reference evidence="9" key="1">
    <citation type="submission" date="2016-06" db="UniProtKB">
        <authorList>
            <consortium name="WormBaseParasite"/>
        </authorList>
    </citation>
    <scope>IDENTIFICATION</scope>
</reference>
<name>A0A183ECN8_9BILA</name>
<dbReference type="GO" id="GO:0016020">
    <property type="term" value="C:membrane"/>
    <property type="evidence" value="ECO:0007669"/>
    <property type="project" value="UniProtKB-SubCell"/>
</dbReference>
<evidence type="ECO:0000256" key="2">
    <source>
        <dbReference type="ARBA" id="ARBA00007558"/>
    </source>
</evidence>
<accession>A0A183ECN8</accession>
<evidence type="ECO:0000256" key="3">
    <source>
        <dbReference type="ARBA" id="ARBA00022692"/>
    </source>
</evidence>
<dbReference type="EMBL" id="UYRT01087243">
    <property type="protein sequence ID" value="VDN32341.1"/>
    <property type="molecule type" value="Genomic_DNA"/>
</dbReference>
<proteinExistence type="inferred from homology"/>
<dbReference type="AlphaFoldDB" id="A0A183ECN8"/>
<dbReference type="WBParaSite" id="GPUH_0001875401-mRNA-1">
    <property type="protein sequence ID" value="GPUH_0001875401-mRNA-1"/>
    <property type="gene ID" value="GPUH_0001875401"/>
</dbReference>
<reference evidence="7 8" key="2">
    <citation type="submission" date="2018-11" db="EMBL/GenBank/DDBJ databases">
        <authorList>
            <consortium name="Pathogen Informatics"/>
        </authorList>
    </citation>
    <scope>NUCLEOTIDE SEQUENCE [LARGE SCALE GENOMIC DNA]</scope>
</reference>
<evidence type="ECO:0000256" key="5">
    <source>
        <dbReference type="ARBA" id="ARBA00023136"/>
    </source>
</evidence>
<evidence type="ECO:0000259" key="6">
    <source>
        <dbReference type="Pfam" id="PF04884"/>
    </source>
</evidence>
<comment type="similarity">
    <text evidence="2">Belongs to the RUS1 family.</text>
</comment>
<organism evidence="9">
    <name type="scientific">Gongylonema pulchrum</name>
    <dbReference type="NCBI Taxonomy" id="637853"/>
    <lineage>
        <taxon>Eukaryota</taxon>
        <taxon>Metazoa</taxon>
        <taxon>Ecdysozoa</taxon>
        <taxon>Nematoda</taxon>
        <taxon>Chromadorea</taxon>
        <taxon>Rhabditida</taxon>
        <taxon>Spirurina</taxon>
        <taxon>Spiruromorpha</taxon>
        <taxon>Spiruroidea</taxon>
        <taxon>Gongylonematidae</taxon>
        <taxon>Gongylonema</taxon>
    </lineage>
</organism>
<evidence type="ECO:0000313" key="9">
    <source>
        <dbReference type="WBParaSite" id="GPUH_0001875401-mRNA-1"/>
    </source>
</evidence>
<gene>
    <name evidence="7" type="ORF">GPUH_LOCUS18726</name>
</gene>
<dbReference type="InterPro" id="IPR054549">
    <property type="entry name" value="UVB_sens_RUS_dom"/>
</dbReference>
<comment type="subcellular location">
    <subcellularLocation>
        <location evidence="1">Membrane</location>
    </subcellularLocation>
</comment>
<keyword evidence="8" id="KW-1185">Reference proteome</keyword>
<dbReference type="Proteomes" id="UP000271098">
    <property type="component" value="Unassembled WGS sequence"/>
</dbReference>
<keyword evidence="3" id="KW-0812">Transmembrane</keyword>
<evidence type="ECO:0000256" key="4">
    <source>
        <dbReference type="ARBA" id="ARBA00022989"/>
    </source>
</evidence>
<dbReference type="OrthoDB" id="364779at2759"/>
<evidence type="ECO:0000256" key="1">
    <source>
        <dbReference type="ARBA" id="ARBA00004370"/>
    </source>
</evidence>
<dbReference type="InterPro" id="IPR006968">
    <property type="entry name" value="RUS_fam"/>
</dbReference>
<dbReference type="PANTHER" id="PTHR12770:SF31">
    <property type="entry name" value="RUS FAMILY MEMBER 1"/>
    <property type="match status" value="1"/>
</dbReference>
<dbReference type="Pfam" id="PF04884">
    <property type="entry name" value="UVB_sens_prot"/>
    <property type="match status" value="2"/>
</dbReference>
<feature type="domain" description="Protein root UVB sensitive/RUS" evidence="6">
    <location>
        <begin position="35"/>
        <end position="87"/>
    </location>
</feature>
<dbReference type="PANTHER" id="PTHR12770">
    <property type="entry name" value="RUS1 FAMILY PROTEIN C16ORF58"/>
    <property type="match status" value="1"/>
</dbReference>